<name>B2A7C5_NATTJ</name>
<keyword evidence="3" id="KW-1185">Reference proteome</keyword>
<dbReference type="STRING" id="457570.Nther_0729"/>
<dbReference type="KEGG" id="nth:Nther_0729"/>
<evidence type="ECO:0000313" key="2">
    <source>
        <dbReference type="EMBL" id="ACB84319.1"/>
    </source>
</evidence>
<accession>B2A7C5</accession>
<evidence type="ECO:0000256" key="1">
    <source>
        <dbReference type="SAM" id="MobiDB-lite"/>
    </source>
</evidence>
<protein>
    <submittedName>
        <fullName evidence="2">Uncharacterized protein</fullName>
    </submittedName>
</protein>
<evidence type="ECO:0000313" key="3">
    <source>
        <dbReference type="Proteomes" id="UP000001683"/>
    </source>
</evidence>
<dbReference type="HOGENOM" id="CLU_806151_0_0_9"/>
<feature type="compositionally biased region" description="Acidic residues" evidence="1">
    <location>
        <begin position="85"/>
        <end position="117"/>
    </location>
</feature>
<reference evidence="2 3" key="1">
    <citation type="submission" date="2008-04" db="EMBL/GenBank/DDBJ databases">
        <title>Complete sequence of chromosome of Natranaerobius thermophilus JW/NM-WN-LF.</title>
        <authorList>
            <consortium name="US DOE Joint Genome Institute"/>
            <person name="Copeland A."/>
            <person name="Lucas S."/>
            <person name="Lapidus A."/>
            <person name="Glavina del Rio T."/>
            <person name="Dalin E."/>
            <person name="Tice H."/>
            <person name="Bruce D."/>
            <person name="Goodwin L."/>
            <person name="Pitluck S."/>
            <person name="Chertkov O."/>
            <person name="Brettin T."/>
            <person name="Detter J.C."/>
            <person name="Han C."/>
            <person name="Kuske C.R."/>
            <person name="Schmutz J."/>
            <person name="Larimer F."/>
            <person name="Land M."/>
            <person name="Hauser L."/>
            <person name="Kyrpides N."/>
            <person name="Lykidis A."/>
            <person name="Mesbah N.M."/>
            <person name="Wiegel J."/>
        </authorList>
    </citation>
    <scope>NUCLEOTIDE SEQUENCE [LARGE SCALE GENOMIC DNA]</scope>
    <source>
        <strain evidence="3">ATCC BAA-1301 / DSM 18059 / JW/NM-WN-LF</strain>
    </source>
</reference>
<feature type="compositionally biased region" description="Acidic residues" evidence="1">
    <location>
        <begin position="137"/>
        <end position="165"/>
    </location>
</feature>
<dbReference type="AlphaFoldDB" id="B2A7C5"/>
<proteinExistence type="predicted"/>
<organism evidence="2 3">
    <name type="scientific">Natranaerobius thermophilus (strain ATCC BAA-1301 / DSM 18059 / JW/NM-WN-LF)</name>
    <dbReference type="NCBI Taxonomy" id="457570"/>
    <lineage>
        <taxon>Bacteria</taxon>
        <taxon>Bacillati</taxon>
        <taxon>Bacillota</taxon>
        <taxon>Clostridia</taxon>
        <taxon>Natranaerobiales</taxon>
        <taxon>Natranaerobiaceae</taxon>
        <taxon>Natranaerobius</taxon>
    </lineage>
</organism>
<gene>
    <name evidence="2" type="ordered locus">Nther_0729</name>
</gene>
<sequence length="344" mass="39467">MIITRIKAIFLSSLIFFILLTVTACLGEEEKEEAEDEEEKPEELEEIEMTILEIMEQTDMVALVEEIEPAQAQENGEEGNGNGEEGNDEDEENGEEENGGEEGDDEEENGGEEEEKETEQITFEETIFMEVIQVEKEDNDDETGEENDQENDEEDQEVEIPESSEEIWDDIKISITELYEEQWDKLESELKGEVANEDLDSFEEVLDELTLASTEMDYMGTMKAANELTLSLAAFQEPFAEEDVSESLPDSYRLKYHVRDILLNSVVNDFDSADEGLEEMTDLNESVEEGLINKDEEELYDDYSLAFEDFQDSVEEQEFELIKVSSIRIMDNIVEMIEELEQEG</sequence>
<dbReference type="RefSeq" id="WP_012447203.1">
    <property type="nucleotide sequence ID" value="NC_010718.1"/>
</dbReference>
<dbReference type="EMBL" id="CP001034">
    <property type="protein sequence ID" value="ACB84319.1"/>
    <property type="molecule type" value="Genomic_DNA"/>
</dbReference>
<dbReference type="InParanoid" id="B2A7C5"/>
<dbReference type="PROSITE" id="PS51257">
    <property type="entry name" value="PROKAR_LIPOPROTEIN"/>
    <property type="match status" value="1"/>
</dbReference>
<dbReference type="OrthoDB" id="2080525at2"/>
<dbReference type="Proteomes" id="UP000001683">
    <property type="component" value="Chromosome"/>
</dbReference>
<feature type="region of interest" description="Disordered" evidence="1">
    <location>
        <begin position="56"/>
        <end position="165"/>
    </location>
</feature>
<reference evidence="2 3" key="2">
    <citation type="journal article" date="2011" name="J. Bacteriol.">
        <title>Complete genome sequence of the anaerobic, halophilic alkalithermophile Natranaerobius thermophilus JW/NM-WN-LF.</title>
        <authorList>
            <person name="Zhao B."/>
            <person name="Mesbah N.M."/>
            <person name="Dalin E."/>
            <person name="Goodwin L."/>
            <person name="Nolan M."/>
            <person name="Pitluck S."/>
            <person name="Chertkov O."/>
            <person name="Brettin T.S."/>
            <person name="Han J."/>
            <person name="Larimer F.W."/>
            <person name="Land M.L."/>
            <person name="Hauser L."/>
            <person name="Kyrpides N."/>
            <person name="Wiegel J."/>
        </authorList>
    </citation>
    <scope>NUCLEOTIDE SEQUENCE [LARGE SCALE GENOMIC DNA]</scope>
    <source>
        <strain evidence="3">ATCC BAA-1301 / DSM 18059 / JW/NM-WN-LF</strain>
    </source>
</reference>
<feature type="compositionally biased region" description="Low complexity" evidence="1">
    <location>
        <begin position="120"/>
        <end position="130"/>
    </location>
</feature>